<proteinExistence type="predicted"/>
<comment type="caution">
    <text evidence="1">The sequence shown here is derived from an EMBL/GenBank/DDBJ whole genome shotgun (WGS) entry which is preliminary data.</text>
</comment>
<name>S9TN74_9TRYP</name>
<accession>S9TN74</accession>
<keyword evidence="2" id="KW-1185">Reference proteome</keyword>
<gene>
    <name evidence="1" type="ORF">STCU_10370</name>
</gene>
<protein>
    <submittedName>
        <fullName evidence="1">Uncharacterized protein</fullName>
    </submittedName>
</protein>
<sequence length="81" mass="8752">MGPVRGRVVAGLLERRKPRRRQQVLQRLLAGGAPRGGGRGRSAAWPPRLLPIDSAEATRERPRLGGVGAPTVGCETCRMEE</sequence>
<dbReference type="EMBL" id="ATMH01010270">
    <property type="protein sequence ID" value="EPY17833.1"/>
    <property type="molecule type" value="Genomic_DNA"/>
</dbReference>
<organism evidence="1 2">
    <name type="scientific">Strigomonas culicis</name>
    <dbReference type="NCBI Taxonomy" id="28005"/>
    <lineage>
        <taxon>Eukaryota</taxon>
        <taxon>Discoba</taxon>
        <taxon>Euglenozoa</taxon>
        <taxon>Kinetoplastea</taxon>
        <taxon>Metakinetoplastina</taxon>
        <taxon>Trypanosomatida</taxon>
        <taxon>Trypanosomatidae</taxon>
        <taxon>Strigomonadinae</taxon>
        <taxon>Strigomonas</taxon>
    </lineage>
</organism>
<evidence type="ECO:0000313" key="1">
    <source>
        <dbReference type="EMBL" id="EPY17833.1"/>
    </source>
</evidence>
<reference evidence="1 2" key="1">
    <citation type="journal article" date="2013" name="PLoS ONE">
        <title>Predicting the Proteins of Angomonas deanei, Strigomonas culicis and Their Respective Endosymbionts Reveals New Aspects of the Trypanosomatidae Family.</title>
        <authorList>
            <person name="Motta M.C."/>
            <person name="Martins A.C."/>
            <person name="de Souza S.S."/>
            <person name="Catta-Preta C.M."/>
            <person name="Silva R."/>
            <person name="Klein C.C."/>
            <person name="de Almeida L.G."/>
            <person name="de Lima Cunha O."/>
            <person name="Ciapina L.P."/>
            <person name="Brocchi M."/>
            <person name="Colabardini A.C."/>
            <person name="de Araujo Lima B."/>
            <person name="Machado C.R."/>
            <person name="de Almeida Soares C.M."/>
            <person name="Probst C.M."/>
            <person name="de Menezes C.B."/>
            <person name="Thompson C.E."/>
            <person name="Bartholomeu D.C."/>
            <person name="Gradia D.F."/>
            <person name="Pavoni D.P."/>
            <person name="Grisard E.C."/>
            <person name="Fantinatti-Garboggini F."/>
            <person name="Marchini F.K."/>
            <person name="Rodrigues-Luiz G.F."/>
            <person name="Wagner G."/>
            <person name="Goldman G.H."/>
            <person name="Fietto J.L."/>
            <person name="Elias M.C."/>
            <person name="Goldman M.H."/>
            <person name="Sagot M.F."/>
            <person name="Pereira M."/>
            <person name="Stoco P.H."/>
            <person name="de Mendonca-Neto R.P."/>
            <person name="Teixeira S.M."/>
            <person name="Maciel T.E."/>
            <person name="de Oliveira Mendes T.A."/>
            <person name="Urmenyi T.P."/>
            <person name="de Souza W."/>
            <person name="Schenkman S."/>
            <person name="de Vasconcelos A.T."/>
        </authorList>
    </citation>
    <scope>NUCLEOTIDE SEQUENCE [LARGE SCALE GENOMIC DNA]</scope>
</reference>
<evidence type="ECO:0000313" key="2">
    <source>
        <dbReference type="Proteomes" id="UP000015354"/>
    </source>
</evidence>
<dbReference type="AlphaFoldDB" id="S9TN74"/>
<dbReference type="Proteomes" id="UP000015354">
    <property type="component" value="Unassembled WGS sequence"/>
</dbReference>